<dbReference type="FunFam" id="3.30.160.60:FF:000311">
    <property type="entry name" value="protein odd-skipped-related 2 isoform X1"/>
    <property type="match status" value="1"/>
</dbReference>
<keyword evidence="6" id="KW-0562">Pair-rule protein</keyword>
<dbReference type="Pfam" id="PF00096">
    <property type="entry name" value="zf-C2H2"/>
    <property type="match status" value="5"/>
</dbReference>
<dbReference type="GO" id="GO:0000981">
    <property type="term" value="F:DNA-binding transcription factor activity, RNA polymerase II-specific"/>
    <property type="evidence" value="ECO:0007669"/>
    <property type="project" value="TreeGrafter"/>
</dbReference>
<feature type="region of interest" description="Disordered" evidence="12">
    <location>
        <begin position="1065"/>
        <end position="1091"/>
    </location>
</feature>
<evidence type="ECO:0000256" key="2">
    <source>
        <dbReference type="ARBA" id="ARBA00022473"/>
    </source>
</evidence>
<evidence type="ECO:0000256" key="3">
    <source>
        <dbReference type="ARBA" id="ARBA00022723"/>
    </source>
</evidence>
<feature type="region of interest" description="Disordered" evidence="12">
    <location>
        <begin position="116"/>
        <end position="143"/>
    </location>
</feature>
<feature type="region of interest" description="Disordered" evidence="12">
    <location>
        <begin position="177"/>
        <end position="213"/>
    </location>
</feature>
<dbReference type="InterPro" id="IPR036236">
    <property type="entry name" value="Znf_C2H2_sf"/>
</dbReference>
<evidence type="ECO:0000256" key="1">
    <source>
        <dbReference type="ARBA" id="ARBA00004123"/>
    </source>
</evidence>
<keyword evidence="10" id="KW-0539">Nucleus</keyword>
<dbReference type="GO" id="GO:0008270">
    <property type="term" value="F:zinc ion binding"/>
    <property type="evidence" value="ECO:0007669"/>
    <property type="project" value="UniProtKB-KW"/>
</dbReference>
<dbReference type="FunFam" id="3.30.160.60:FF:000318">
    <property type="entry name" value="Odd-skipped-related transciption factor 2"/>
    <property type="match status" value="1"/>
</dbReference>
<sequence>MSTSPVPTLDMTIKCQSPLKLYYYQLPDGISNISNTTASNCDNIMRYSRSKLFDLRNETNSRRRPEYDLRAELQSLGVWKFNASGNCLQNNAGSNNEGTAVSSNAYVANHTAQLSSGNLNVRAQRSPGSRETTLNISNSSQHTTSYHNLHKTYIDHRSISSSHLMPAFAKRRIAASSAPSSNGAIVGSQNLSSSGNSSYGPNSPVDTRSQTPTEVKDGLFYSNISGVNNGNMRQRNKDQLYDYRQRGSSGGPITGNDPKMFISPQRKLLEQDRERDKEQELQSDSRRLSSPISLGLCRYSQNNGGIAQERRIGSGRLLPRDVNWDYRASQDRDKGQSLSTATIQDKEVLAPNHLGQARGGGRYSDRTSVGNGYSDRRHLERRSGGDNDNVRDKYEFVSNAQTPNSHGGGTRRDIYGADSSLNQHSISHRNRRNQKYHDRNEEPEWFSSGPTSQHDTIELRGFEEIDDQYNESSNEGIGTTKRTHFPNSSRKISESSSSRESSTLNLSRTKSKEQLHLLLDQENGANKTLTLSPGTLPSGNNIISFENIDSQREEEGSKGLKDNGESKKNAKRLGRSDEAFDATLPDFMLETEEISKKSNTSRDSEFNFDVFLNPNLDPLKHSLMRGDNSNNENAVIGSSRFSRWFANKTVGNEGQLGNCNANNTAMDLIGNDTKNESNTLMEFLNKLPALPDSVITQKVTAITSVEELEARMGVMNTTNEVLPETHHVDIPNKKDEERVFGMIPLIANEQLISEHPQAAEIEAFKKVLEQLGTGNKQLQQQHIHTQQLVLPHNLQSNVLISPKHRSDLIPPLNIMQTGAAPNLSQQIIVKNDEVKKILLSQGYHQQHQSNEEINILSQPQPQPIPLTVLLGNHPQKRIEQNLFQGIQRGVVSINFLEQQLNNPNMSPPIKEAITTVLRDASTMATVHSNVPHNQQSCGPIGHQQQNSAIRNSSGSILHQGLSNSPIQPPQQQQVLQQIQNVMVPGQRERISLMPHPASNHQAIPSQREMQFNTHTIMPNATLKKKIEEQQDSIRRRQENYPQSNTTLGLNEVDTQQKNIQQMQISSNMQQQTAGTQQQTQPTRHINSPTPLAFTPTSVLRKMTAEKDNSNSNPTTLHHNMLNSVQQQNKAMAQNTFINPTSNQHQMQQPTSTLPRMILGGNNTQQQQQQSLSTDIESISSLQATMFQDKLNHQQLVINEGSAASALNEASALNAGSGGASGTAVAAASANSQRAKKQFICKFCNRQFTKSYNLLIHERTHTDERPYSCDICGKAFRRQDHLRDHRYIHSKEKPFKCAECGKGFCQSRTLAVHKILHMEESPHKCPVCNRSFNQRSNLKTHLLTHTDIKPYNCSSCGKVFRRNCDLRRHSLTHNLAGMTGSGLGPGNEHLLSLPVSVADIFQSTTGGNGGSISASRNLDAKTVTLLPACTKVGNASSIDLIAVTD</sequence>
<dbReference type="GO" id="GO:0007366">
    <property type="term" value="P:periodic partitioning by pair rule gene"/>
    <property type="evidence" value="ECO:0007669"/>
    <property type="project" value="UniProtKB-KW"/>
</dbReference>
<dbReference type="Pfam" id="PF10477">
    <property type="entry name" value="EIF4E-T"/>
    <property type="match status" value="2"/>
</dbReference>
<keyword evidence="2" id="KW-0217">Developmental protein</keyword>
<dbReference type="SMART" id="SM00355">
    <property type="entry name" value="ZnF_C2H2"/>
    <property type="match status" value="5"/>
</dbReference>
<keyword evidence="3" id="KW-0479">Metal-binding</keyword>
<dbReference type="FunFam" id="3.30.160.60:FF:000148">
    <property type="entry name" value="zinc finger protein Gfi-1"/>
    <property type="match status" value="1"/>
</dbReference>
<feature type="domain" description="C2H2-type" evidence="13">
    <location>
        <begin position="1350"/>
        <end position="1372"/>
    </location>
</feature>
<feature type="region of interest" description="Disordered" evidence="12">
    <location>
        <begin position="551"/>
        <end position="577"/>
    </location>
</feature>
<feature type="region of interest" description="Disordered" evidence="12">
    <location>
        <begin position="468"/>
        <end position="509"/>
    </location>
</feature>
<dbReference type="GO" id="GO:0048619">
    <property type="term" value="P:embryonic hindgut morphogenesis"/>
    <property type="evidence" value="ECO:0007669"/>
    <property type="project" value="TreeGrafter"/>
</dbReference>
<dbReference type="FunFam" id="3.30.160.60:FF:000254">
    <property type="entry name" value="Odd-skipped related transciption factor 1"/>
    <property type="match status" value="1"/>
</dbReference>
<evidence type="ECO:0000256" key="4">
    <source>
        <dbReference type="ARBA" id="ARBA00022737"/>
    </source>
</evidence>
<feature type="domain" description="C2H2-type" evidence="13">
    <location>
        <begin position="1238"/>
        <end position="1265"/>
    </location>
</feature>
<evidence type="ECO:0000259" key="13">
    <source>
        <dbReference type="PROSITE" id="PS50157"/>
    </source>
</evidence>
<feature type="compositionally biased region" description="Low complexity" evidence="12">
    <location>
        <begin position="487"/>
        <end position="508"/>
    </location>
</feature>
<dbReference type="FunFam" id="3.30.160.60:FF:000958">
    <property type="entry name" value="Odd skipped"/>
    <property type="match status" value="1"/>
</dbReference>
<organism evidence="14">
    <name type="scientific">Bactrocera latifrons</name>
    <name type="common">Malaysian fruit fly</name>
    <name type="synonym">Chaetodacus latifrons</name>
    <dbReference type="NCBI Taxonomy" id="174628"/>
    <lineage>
        <taxon>Eukaryota</taxon>
        <taxon>Metazoa</taxon>
        <taxon>Ecdysozoa</taxon>
        <taxon>Arthropoda</taxon>
        <taxon>Hexapoda</taxon>
        <taxon>Insecta</taxon>
        <taxon>Pterygota</taxon>
        <taxon>Neoptera</taxon>
        <taxon>Endopterygota</taxon>
        <taxon>Diptera</taxon>
        <taxon>Brachycera</taxon>
        <taxon>Muscomorpha</taxon>
        <taxon>Tephritoidea</taxon>
        <taxon>Tephritidae</taxon>
        <taxon>Bactrocera</taxon>
        <taxon>Bactrocera</taxon>
    </lineage>
</organism>
<dbReference type="SUPFAM" id="SSF57667">
    <property type="entry name" value="beta-beta-alpha zinc fingers"/>
    <property type="match status" value="3"/>
</dbReference>
<keyword evidence="4" id="KW-0677">Repeat</keyword>
<dbReference type="InterPro" id="IPR050717">
    <property type="entry name" value="C2H2-ZF_Transcription_Reg"/>
</dbReference>
<name>A0A0K8UIL5_BACLA</name>
<evidence type="ECO:0000256" key="12">
    <source>
        <dbReference type="SAM" id="MobiDB-lite"/>
    </source>
</evidence>
<feature type="domain" description="C2H2-type" evidence="13">
    <location>
        <begin position="1294"/>
        <end position="1321"/>
    </location>
</feature>
<feature type="region of interest" description="Disordered" evidence="12">
    <location>
        <begin position="421"/>
        <end position="454"/>
    </location>
</feature>
<evidence type="ECO:0000313" key="14">
    <source>
        <dbReference type="EMBL" id="JAI26386.1"/>
    </source>
</evidence>
<dbReference type="GO" id="GO:0005634">
    <property type="term" value="C:nucleus"/>
    <property type="evidence" value="ECO:0007669"/>
    <property type="project" value="UniProtKB-SubCell"/>
</dbReference>
<feature type="domain" description="C2H2-type" evidence="13">
    <location>
        <begin position="1322"/>
        <end position="1349"/>
    </location>
</feature>
<dbReference type="GO" id="GO:0000977">
    <property type="term" value="F:RNA polymerase II transcription regulatory region sequence-specific DNA binding"/>
    <property type="evidence" value="ECO:0007669"/>
    <property type="project" value="TreeGrafter"/>
</dbReference>
<evidence type="ECO:0000256" key="7">
    <source>
        <dbReference type="ARBA" id="ARBA00022833"/>
    </source>
</evidence>
<dbReference type="PANTHER" id="PTHR14196:SF11">
    <property type="entry name" value="PROTEIN SISTER OF ODD AND BOWEL"/>
    <property type="match status" value="1"/>
</dbReference>
<keyword evidence="9" id="KW-0804">Transcription</keyword>
<dbReference type="GO" id="GO:0016348">
    <property type="term" value="P:imaginal disc-derived leg joint morphogenesis"/>
    <property type="evidence" value="ECO:0007669"/>
    <property type="project" value="UniProtKB-ARBA"/>
</dbReference>
<feature type="compositionally biased region" description="Low complexity" evidence="12">
    <location>
        <begin position="1065"/>
        <end position="1082"/>
    </location>
</feature>
<dbReference type="EMBL" id="GDHF01025928">
    <property type="protein sequence ID" value="JAI26386.1"/>
    <property type="molecule type" value="Transcribed_RNA"/>
</dbReference>
<keyword evidence="5 11" id="KW-0863">Zinc-finger</keyword>
<evidence type="ECO:0000256" key="8">
    <source>
        <dbReference type="ARBA" id="ARBA00023015"/>
    </source>
</evidence>
<feature type="compositionally biased region" description="Low complexity" evidence="12">
    <location>
        <begin position="187"/>
        <end position="203"/>
    </location>
</feature>
<reference evidence="14" key="1">
    <citation type="submission" date="2015-06" db="EMBL/GenBank/DDBJ databases">
        <authorList>
            <person name="Hoefler B.C."/>
            <person name="Straight P.D."/>
        </authorList>
    </citation>
    <scope>NUCLEOTIDE SEQUENCE</scope>
</reference>
<proteinExistence type="predicted"/>
<keyword evidence="8" id="KW-0805">Transcription regulation</keyword>
<dbReference type="PANTHER" id="PTHR14196">
    <property type="entry name" value="ODD-SKIPPED - RELATED"/>
    <property type="match status" value="1"/>
</dbReference>
<keyword evidence="7" id="KW-0862">Zinc</keyword>
<feature type="region of interest" description="Disordered" evidence="12">
    <location>
        <begin position="347"/>
        <end position="392"/>
    </location>
</feature>
<feature type="compositionally biased region" description="Polar residues" evidence="12">
    <location>
        <begin position="204"/>
        <end position="213"/>
    </location>
</feature>
<gene>
    <name evidence="14" type="primary">sob_0</name>
    <name evidence="14" type="ORF">c1_g1_i2</name>
</gene>
<protein>
    <submittedName>
        <fullName evidence="14">Protein sister of odd and bowel</fullName>
    </submittedName>
</protein>
<dbReference type="OrthoDB" id="8916892at2759"/>
<accession>A0A0K8UIL5</accession>
<feature type="compositionally biased region" description="Basic and acidic residues" evidence="12">
    <location>
        <begin position="374"/>
        <end position="392"/>
    </location>
</feature>
<comment type="subcellular location">
    <subcellularLocation>
        <location evidence="1">Nucleus</location>
    </subcellularLocation>
</comment>
<evidence type="ECO:0000256" key="10">
    <source>
        <dbReference type="ARBA" id="ARBA00023242"/>
    </source>
</evidence>
<dbReference type="PROSITE" id="PS00028">
    <property type="entry name" value="ZINC_FINGER_C2H2_1"/>
    <property type="match status" value="5"/>
</dbReference>
<evidence type="ECO:0000256" key="9">
    <source>
        <dbReference type="ARBA" id="ARBA00023163"/>
    </source>
</evidence>
<evidence type="ECO:0000256" key="6">
    <source>
        <dbReference type="ARBA" id="ARBA00022788"/>
    </source>
</evidence>
<dbReference type="Gene3D" id="3.30.160.60">
    <property type="entry name" value="Classic Zinc Finger"/>
    <property type="match status" value="5"/>
</dbReference>
<dbReference type="InterPro" id="IPR013087">
    <property type="entry name" value="Znf_C2H2_type"/>
</dbReference>
<evidence type="ECO:0000256" key="11">
    <source>
        <dbReference type="PROSITE-ProRule" id="PRU00042"/>
    </source>
</evidence>
<evidence type="ECO:0000256" key="5">
    <source>
        <dbReference type="ARBA" id="ARBA00022771"/>
    </source>
</evidence>
<feature type="domain" description="C2H2-type" evidence="13">
    <location>
        <begin position="1266"/>
        <end position="1293"/>
    </location>
</feature>
<dbReference type="PROSITE" id="PS50157">
    <property type="entry name" value="ZINC_FINGER_C2H2_2"/>
    <property type="match status" value="5"/>
</dbReference>
<dbReference type="InterPro" id="IPR018862">
    <property type="entry name" value="eIF4E-T"/>
</dbReference>